<dbReference type="AlphaFoldDB" id="A0A918VNN4"/>
<protein>
    <submittedName>
        <fullName evidence="3">Multidrug efflux outer membrane protein OprN</fullName>
    </submittedName>
</protein>
<keyword evidence="2" id="KW-0812">Transmembrane</keyword>
<comment type="similarity">
    <text evidence="1 2">Belongs to the outer membrane factor (OMF) (TC 1.B.17) family.</text>
</comment>
<dbReference type="InterPro" id="IPR010131">
    <property type="entry name" value="MdtP/NodT-like"/>
</dbReference>
<evidence type="ECO:0000256" key="1">
    <source>
        <dbReference type="ARBA" id="ARBA00007613"/>
    </source>
</evidence>
<organism evidence="3 4">
    <name type="scientific">Arenicella chitinivorans</name>
    <dbReference type="NCBI Taxonomy" id="1329800"/>
    <lineage>
        <taxon>Bacteria</taxon>
        <taxon>Pseudomonadati</taxon>
        <taxon>Pseudomonadota</taxon>
        <taxon>Gammaproteobacteria</taxon>
        <taxon>Arenicellales</taxon>
        <taxon>Arenicellaceae</taxon>
        <taxon>Arenicella</taxon>
    </lineage>
</organism>
<keyword evidence="2" id="KW-0472">Membrane</keyword>
<name>A0A918VNN4_9GAMM</name>
<keyword evidence="4" id="KW-1185">Reference proteome</keyword>
<dbReference type="PANTHER" id="PTHR30203:SF25">
    <property type="entry name" value="OUTER MEMBRANE PROTEIN-RELATED"/>
    <property type="match status" value="1"/>
</dbReference>
<evidence type="ECO:0000313" key="3">
    <source>
        <dbReference type="EMBL" id="GHA10945.1"/>
    </source>
</evidence>
<comment type="subcellular location">
    <subcellularLocation>
        <location evidence="2">Cell outer membrane</location>
        <topology evidence="2">Lipid-anchor</topology>
    </subcellularLocation>
</comment>
<dbReference type="Proteomes" id="UP000614811">
    <property type="component" value="Unassembled WGS sequence"/>
</dbReference>
<evidence type="ECO:0000256" key="2">
    <source>
        <dbReference type="RuleBase" id="RU362097"/>
    </source>
</evidence>
<reference evidence="3" key="2">
    <citation type="submission" date="2020-09" db="EMBL/GenBank/DDBJ databases">
        <authorList>
            <person name="Sun Q."/>
            <person name="Kim S."/>
        </authorList>
    </citation>
    <scope>NUCLEOTIDE SEQUENCE</scope>
    <source>
        <strain evidence="3">KCTC 12711</strain>
    </source>
</reference>
<sequence length="466" mass="50799">MKTLIRLTGWLGLSLVVSGCATFGPHHSTPDTESLLSDGVLVADYQNSEKVLTEWWTAFHDDRLSELVSQALQHNRDLKALSSNVKASRANLRLARLDRIPADQISASATESRQSAAAVGQSEAFSDTELYSVSFAPQWDLDLFGRLSRQIEISKSNYEAQLMQLRGLQLMVIGDVASNYFQLQSLLSERDTLQRNIGLQKESLRIAEVLLEYGRGIEVDVLNARAQLQSSQAAMPPIDASISQTQARLAVLTGRAPGALQQGLASISTASYINHALPIGELSELIRRQPSIRAAERKLASSVSEVGLAVSSMFPQVSLVGSVGYSAQQSEQLFEDNALQFSFGPTLSWSLSNLVLGKQRINAAEHRSQAAFAEYENSVLFALEDLNAALANQKAARDRQPLLDSALSDSRESARIAKVQYEFGASPLRELIDAELKLLQAELAAKRGVYEIIIAQISVFRALGAG</sequence>
<keyword evidence="2" id="KW-1134">Transmembrane beta strand</keyword>
<dbReference type="SUPFAM" id="SSF56954">
    <property type="entry name" value="Outer membrane efflux proteins (OEP)"/>
    <property type="match status" value="1"/>
</dbReference>
<keyword evidence="2" id="KW-0449">Lipoprotein</keyword>
<dbReference type="Gene3D" id="2.20.200.10">
    <property type="entry name" value="Outer membrane efflux proteins (OEP)"/>
    <property type="match status" value="1"/>
</dbReference>
<dbReference type="PANTHER" id="PTHR30203">
    <property type="entry name" value="OUTER MEMBRANE CATION EFFLUX PROTEIN"/>
    <property type="match status" value="1"/>
</dbReference>
<dbReference type="NCBIfam" id="TIGR01845">
    <property type="entry name" value="outer_NodT"/>
    <property type="match status" value="1"/>
</dbReference>
<dbReference type="GO" id="GO:0015562">
    <property type="term" value="F:efflux transmembrane transporter activity"/>
    <property type="evidence" value="ECO:0007669"/>
    <property type="project" value="InterPro"/>
</dbReference>
<dbReference type="Gene3D" id="1.20.1600.10">
    <property type="entry name" value="Outer membrane efflux proteins (OEP)"/>
    <property type="match status" value="1"/>
</dbReference>
<dbReference type="GO" id="GO:0009279">
    <property type="term" value="C:cell outer membrane"/>
    <property type="evidence" value="ECO:0007669"/>
    <property type="project" value="UniProtKB-SubCell"/>
</dbReference>
<dbReference type="PROSITE" id="PS51257">
    <property type="entry name" value="PROKAR_LIPOPROTEIN"/>
    <property type="match status" value="1"/>
</dbReference>
<keyword evidence="2" id="KW-0564">Palmitate</keyword>
<reference evidence="3" key="1">
    <citation type="journal article" date="2014" name="Int. J. Syst. Evol. Microbiol.">
        <title>Complete genome sequence of Corynebacterium casei LMG S-19264T (=DSM 44701T), isolated from a smear-ripened cheese.</title>
        <authorList>
            <consortium name="US DOE Joint Genome Institute (JGI-PGF)"/>
            <person name="Walter F."/>
            <person name="Albersmeier A."/>
            <person name="Kalinowski J."/>
            <person name="Ruckert C."/>
        </authorList>
    </citation>
    <scope>NUCLEOTIDE SEQUENCE</scope>
    <source>
        <strain evidence="3">KCTC 12711</strain>
    </source>
</reference>
<accession>A0A918VNN4</accession>
<evidence type="ECO:0000313" key="4">
    <source>
        <dbReference type="Proteomes" id="UP000614811"/>
    </source>
</evidence>
<dbReference type="EMBL" id="BMXA01000003">
    <property type="protein sequence ID" value="GHA10945.1"/>
    <property type="molecule type" value="Genomic_DNA"/>
</dbReference>
<dbReference type="InterPro" id="IPR003423">
    <property type="entry name" value="OMP_efflux"/>
</dbReference>
<dbReference type="RefSeq" id="WP_189400623.1">
    <property type="nucleotide sequence ID" value="NZ_BMXA01000003.1"/>
</dbReference>
<comment type="caution">
    <text evidence="3">The sequence shown here is derived from an EMBL/GenBank/DDBJ whole genome shotgun (WGS) entry which is preliminary data.</text>
</comment>
<proteinExistence type="inferred from homology"/>
<gene>
    <name evidence="3" type="primary">oprN</name>
    <name evidence="3" type="ORF">GCM10008090_20870</name>
</gene>
<dbReference type="Pfam" id="PF02321">
    <property type="entry name" value="OEP"/>
    <property type="match status" value="2"/>
</dbReference>